<dbReference type="EMBL" id="LCFD01000001">
    <property type="protein sequence ID" value="KKS87704.1"/>
    <property type="molecule type" value="Genomic_DNA"/>
</dbReference>
<sequence>MNEEVNFMKCPKCKGEMEEGVIFDRGHLNVLSTQKFGTGIKGMLFRKIENEKNILSYRCKSCGYLESYAK</sequence>
<comment type="caution">
    <text evidence="2">The sequence shown here is derived from an EMBL/GenBank/DDBJ whole genome shotgun (WGS) entry which is preliminary data.</text>
</comment>
<proteinExistence type="predicted"/>
<dbReference type="AlphaFoldDB" id="A0A0G1CQ89"/>
<feature type="domain" description="DUF6487" evidence="1">
    <location>
        <begin position="10"/>
        <end position="63"/>
    </location>
</feature>
<gene>
    <name evidence="2" type="ORF">UV61_C0001G0111</name>
</gene>
<dbReference type="InterPro" id="IPR045504">
    <property type="entry name" value="DUF6487"/>
</dbReference>
<evidence type="ECO:0000313" key="2">
    <source>
        <dbReference type="EMBL" id="KKS87704.1"/>
    </source>
</evidence>
<name>A0A0G1CQ89_9BACT</name>
<evidence type="ECO:0000259" key="1">
    <source>
        <dbReference type="Pfam" id="PF20097"/>
    </source>
</evidence>
<protein>
    <recommendedName>
        <fullName evidence="1">DUF6487 domain-containing protein</fullName>
    </recommendedName>
</protein>
<organism evidence="2 3">
    <name type="scientific">Candidatus Gottesmanbacteria bacterium GW2011_GWB1_43_11</name>
    <dbReference type="NCBI Taxonomy" id="1618446"/>
    <lineage>
        <taxon>Bacteria</taxon>
        <taxon>Candidatus Gottesmaniibacteriota</taxon>
    </lineage>
</organism>
<accession>A0A0G1CQ89</accession>
<dbReference type="Pfam" id="PF20097">
    <property type="entry name" value="DUF6487"/>
    <property type="match status" value="1"/>
</dbReference>
<evidence type="ECO:0000313" key="3">
    <source>
        <dbReference type="Proteomes" id="UP000034050"/>
    </source>
</evidence>
<dbReference type="STRING" id="1618446.UV61_C0001G0111"/>
<reference evidence="2 3" key="1">
    <citation type="journal article" date="2015" name="Nature">
        <title>rRNA introns, odd ribosomes, and small enigmatic genomes across a large radiation of phyla.</title>
        <authorList>
            <person name="Brown C.T."/>
            <person name="Hug L.A."/>
            <person name="Thomas B.C."/>
            <person name="Sharon I."/>
            <person name="Castelle C.J."/>
            <person name="Singh A."/>
            <person name="Wilkins M.J."/>
            <person name="Williams K.H."/>
            <person name="Banfield J.F."/>
        </authorList>
    </citation>
    <scope>NUCLEOTIDE SEQUENCE [LARGE SCALE GENOMIC DNA]</scope>
</reference>
<dbReference type="Proteomes" id="UP000034050">
    <property type="component" value="Unassembled WGS sequence"/>
</dbReference>